<keyword evidence="2" id="KW-1185">Reference proteome</keyword>
<evidence type="ECO:0000313" key="2">
    <source>
        <dbReference type="Proteomes" id="UP000294739"/>
    </source>
</evidence>
<proteinExistence type="predicted"/>
<sequence length="139" mass="15466">MLVLGALALAAVLVLLALYVRRAVLQRDGGFDMCVRADSHDGWAGGWAFGIGRYRRDTLEWFRTFSFTTWPKRTFRRTELAVERRREPDAEETYELPAGHVVLICTTRDGTVEVSMTDAAATAFLAWLEAAPPGGQFVG</sequence>
<dbReference type="OrthoDB" id="4793422at2"/>
<dbReference type="Proteomes" id="UP000294739">
    <property type="component" value="Unassembled WGS sequence"/>
</dbReference>
<gene>
    <name evidence="1" type="ORF">E1269_02710</name>
</gene>
<dbReference type="InParanoid" id="A0A4R5DLY6"/>
<name>A0A4R5DLY6_9ACTN</name>
<dbReference type="InterPro" id="IPR019675">
    <property type="entry name" value="DUF2550"/>
</dbReference>
<dbReference type="AlphaFoldDB" id="A0A4R5DLY6"/>
<organism evidence="1 2">
    <name type="scientific">Jiangella asiatica</name>
    <dbReference type="NCBI Taxonomy" id="2530372"/>
    <lineage>
        <taxon>Bacteria</taxon>
        <taxon>Bacillati</taxon>
        <taxon>Actinomycetota</taxon>
        <taxon>Actinomycetes</taxon>
        <taxon>Jiangellales</taxon>
        <taxon>Jiangellaceae</taxon>
        <taxon>Jiangella</taxon>
    </lineage>
</organism>
<reference evidence="1 2" key="1">
    <citation type="submission" date="2019-03" db="EMBL/GenBank/DDBJ databases">
        <title>Draft genome sequences of novel Actinobacteria.</title>
        <authorList>
            <person name="Sahin N."/>
            <person name="Ay H."/>
            <person name="Saygin H."/>
        </authorList>
    </citation>
    <scope>NUCLEOTIDE SEQUENCE [LARGE SCALE GENOMIC DNA]</scope>
    <source>
        <strain evidence="1 2">5K138</strain>
    </source>
</reference>
<evidence type="ECO:0000313" key="1">
    <source>
        <dbReference type="EMBL" id="TDE15129.1"/>
    </source>
</evidence>
<dbReference type="EMBL" id="SMKZ01000002">
    <property type="protein sequence ID" value="TDE15129.1"/>
    <property type="molecule type" value="Genomic_DNA"/>
</dbReference>
<dbReference type="Pfam" id="PF10739">
    <property type="entry name" value="DUF2550"/>
    <property type="match status" value="1"/>
</dbReference>
<comment type="caution">
    <text evidence="1">The sequence shown here is derived from an EMBL/GenBank/DDBJ whole genome shotgun (WGS) entry which is preliminary data.</text>
</comment>
<accession>A0A4R5DLY6</accession>
<protein>
    <submittedName>
        <fullName evidence="1">DUF2550 family protein</fullName>
    </submittedName>
</protein>